<dbReference type="RefSeq" id="WP_119267692.1">
    <property type="nucleotide sequence ID" value="NZ_CP063196.1"/>
</dbReference>
<dbReference type="GO" id="GO:0016798">
    <property type="term" value="F:hydrolase activity, acting on glycosyl bonds"/>
    <property type="evidence" value="ECO:0007669"/>
    <property type="project" value="UniProtKB-KW"/>
</dbReference>
<dbReference type="GO" id="GO:0016020">
    <property type="term" value="C:membrane"/>
    <property type="evidence" value="ECO:0007669"/>
    <property type="project" value="UniProtKB-SubCell"/>
</dbReference>
<dbReference type="GO" id="GO:0000272">
    <property type="term" value="P:polysaccharide catabolic process"/>
    <property type="evidence" value="ECO:0007669"/>
    <property type="project" value="UniProtKB-KW"/>
</dbReference>
<dbReference type="InterPro" id="IPR050713">
    <property type="entry name" value="RTP_Phos/Ushers"/>
</dbReference>
<evidence type="ECO:0000313" key="6">
    <source>
        <dbReference type="Proteomes" id="UP000265719"/>
    </source>
</evidence>
<dbReference type="InterPro" id="IPR003961">
    <property type="entry name" value="FN3_dom"/>
</dbReference>
<dbReference type="Gene3D" id="2.60.40.10">
    <property type="entry name" value="Immunoglobulins"/>
    <property type="match status" value="2"/>
</dbReference>
<keyword evidence="1" id="KW-0326">Glycosidase</keyword>
<reference evidence="5" key="1">
    <citation type="submission" date="2020-10" db="EMBL/GenBank/DDBJ databases">
        <title>De novo genome project of the cellulose decomposer Thermobifida halotolerans type strain.</title>
        <authorList>
            <person name="Nagy I."/>
            <person name="Horvath B."/>
            <person name="Kukolya J."/>
            <person name="Nagy I."/>
            <person name="Orsini M."/>
        </authorList>
    </citation>
    <scope>NUCLEOTIDE SEQUENCE</scope>
    <source>
        <strain evidence="5">DSM 44931</strain>
    </source>
</reference>
<feature type="compositionally biased region" description="Pro residues" evidence="3">
    <location>
        <begin position="435"/>
        <end position="448"/>
    </location>
</feature>
<dbReference type="PROSITE" id="PS50853">
    <property type="entry name" value="FN3"/>
    <property type="match status" value="3"/>
</dbReference>
<dbReference type="AlphaFoldDB" id="A0AA97LV08"/>
<keyword evidence="2" id="KW-0624">Polysaccharide degradation</keyword>
<evidence type="ECO:0000259" key="4">
    <source>
        <dbReference type="PROSITE" id="PS50853"/>
    </source>
</evidence>
<gene>
    <name evidence="5" type="ORF">NI17_017120</name>
</gene>
<evidence type="ECO:0000256" key="3">
    <source>
        <dbReference type="SAM" id="MobiDB-lite"/>
    </source>
</evidence>
<proteinExistence type="predicted"/>
<evidence type="ECO:0000313" key="5">
    <source>
        <dbReference type="EMBL" id="UOE18530.1"/>
    </source>
</evidence>
<keyword evidence="2" id="KW-0119">Carbohydrate metabolism</keyword>
<name>A0AA97LV08_9ACTN</name>
<dbReference type="Pfam" id="PF00041">
    <property type="entry name" value="fn3"/>
    <property type="match status" value="2"/>
</dbReference>
<dbReference type="KEGG" id="thao:NI17_017120"/>
<feature type="compositionally biased region" description="Low complexity" evidence="3">
    <location>
        <begin position="390"/>
        <end position="402"/>
    </location>
</feature>
<evidence type="ECO:0000256" key="1">
    <source>
        <dbReference type="ARBA" id="ARBA00023295"/>
    </source>
</evidence>
<keyword evidence="6" id="KW-1185">Reference proteome</keyword>
<keyword evidence="1" id="KW-0378">Hydrolase</keyword>
<feature type="compositionally biased region" description="Polar residues" evidence="3">
    <location>
        <begin position="750"/>
        <end position="759"/>
    </location>
</feature>
<dbReference type="CDD" id="cd00063">
    <property type="entry name" value="FN3"/>
    <property type="match status" value="2"/>
</dbReference>
<dbReference type="EMBL" id="CP063196">
    <property type="protein sequence ID" value="UOE18530.1"/>
    <property type="molecule type" value="Genomic_DNA"/>
</dbReference>
<dbReference type="SUPFAM" id="SSF49265">
    <property type="entry name" value="Fibronectin type III"/>
    <property type="match status" value="2"/>
</dbReference>
<accession>A0AA97LV08</accession>
<sequence length="777" mass="78643">MRQRIAAAYAVARRAASTSTFLVLTIALACTLFGAGAIGRAVELYDGDVWLWSSPVGQLVRTDAHDGRVDLVTDVPESAGNRVEVTQTDDHLILHDLDTGRMTAVDLGEMAFSGRLDLGADGDHGVFLHGGYGVVVDRSAGEVRAIDPVTLTATGEALKLPAPLEGGAFDADGTLWVGVPSQGTVAGVRVADGTARADGAVGVSDPADDIVLTVRDRGPLVVNRSDGTIVEVRDGVAAETESPVDLADAVVPPRTSGPLAAVTVPEADAILTLAGPHEGAEITVVDAENVGSAAAVPYEGRVYLPGQDGAVRVFDADGGEAEPLEVPGAEGPLDLEVREGYLFVNDPDSGAALVVGPSGEDTEVEKYDEPPGPGGESTDGSEPGTGPGPGQQTPQPGQQEPSLPQEQDEEEPARAPLPPDLDPGTEPEDGVDPVLPEPTGPAPTPQPGAPGGVSPEIPASAPAAGAGAVGTVGGPTGGTPVGGEVTPLPGAPVPATASSGADGVTVTWQPAHSPASPVTGYVVSWDGGSTTVEGWQHSVVLDGLRDGVPYRFQVQAVNAHGHGSAAVSAPVVVGEQEPPPPTDVEVEVTGANSAMLTWTAAPGAHDYVVSGETAHHGAVAARTTTDTEIELAGLEPGGTYTFTVAARTGGGAQSTAVPAPTVTLPLLDPPENVWFAFSDTGQVYVYWTPVEGAVGYEVIPADDSLDLRDVAVGESVEVNGEQYQSTIYGDPDPGCHSFTVRAVDAAGTASGPSEPSNTECAGRRAHTPGEAGHQPTG</sequence>
<dbReference type="SMART" id="SM00060">
    <property type="entry name" value="FN3"/>
    <property type="match status" value="3"/>
</dbReference>
<dbReference type="PANTHER" id="PTHR46957">
    <property type="entry name" value="CYTOKINE RECEPTOR"/>
    <property type="match status" value="1"/>
</dbReference>
<feature type="region of interest" description="Disordered" evidence="3">
    <location>
        <begin position="746"/>
        <end position="777"/>
    </location>
</feature>
<dbReference type="PANTHER" id="PTHR46957:SF3">
    <property type="entry name" value="CYTOKINE RECEPTOR"/>
    <property type="match status" value="1"/>
</dbReference>
<protein>
    <submittedName>
        <fullName evidence="5">Fibronectin type III domain-containing protein</fullName>
    </submittedName>
</protein>
<feature type="domain" description="Fibronectin type-III" evidence="4">
    <location>
        <begin position="669"/>
        <end position="763"/>
    </location>
</feature>
<dbReference type="Proteomes" id="UP000265719">
    <property type="component" value="Chromosome"/>
</dbReference>
<feature type="domain" description="Fibronectin type-III" evidence="4">
    <location>
        <begin position="580"/>
        <end position="667"/>
    </location>
</feature>
<feature type="domain" description="Fibronectin type-III" evidence="4">
    <location>
        <begin position="488"/>
        <end position="576"/>
    </location>
</feature>
<dbReference type="SUPFAM" id="SSF63829">
    <property type="entry name" value="Calcium-dependent phosphotriesterase"/>
    <property type="match status" value="1"/>
</dbReference>
<feature type="region of interest" description="Disordered" evidence="3">
    <location>
        <begin position="349"/>
        <end position="516"/>
    </location>
</feature>
<dbReference type="PROSITE" id="PS51257">
    <property type="entry name" value="PROKAR_LIPOPROTEIN"/>
    <property type="match status" value="1"/>
</dbReference>
<feature type="compositionally biased region" description="Gly residues" evidence="3">
    <location>
        <begin position="467"/>
        <end position="481"/>
    </location>
</feature>
<organism evidence="5 6">
    <name type="scientific">Thermobifida halotolerans</name>
    <dbReference type="NCBI Taxonomy" id="483545"/>
    <lineage>
        <taxon>Bacteria</taxon>
        <taxon>Bacillati</taxon>
        <taxon>Actinomycetota</taxon>
        <taxon>Actinomycetes</taxon>
        <taxon>Streptosporangiales</taxon>
        <taxon>Nocardiopsidaceae</taxon>
        <taxon>Thermobifida</taxon>
    </lineage>
</organism>
<evidence type="ECO:0000256" key="2">
    <source>
        <dbReference type="ARBA" id="ARBA00023326"/>
    </source>
</evidence>
<dbReference type="InterPro" id="IPR036116">
    <property type="entry name" value="FN3_sf"/>
</dbReference>
<dbReference type="InterPro" id="IPR013783">
    <property type="entry name" value="Ig-like_fold"/>
</dbReference>